<evidence type="ECO:0000256" key="2">
    <source>
        <dbReference type="ARBA" id="ARBA00007012"/>
    </source>
</evidence>
<dbReference type="OrthoDB" id="2435263at2759"/>
<evidence type="ECO:0000256" key="3">
    <source>
        <dbReference type="ARBA" id="ARBA00021008"/>
    </source>
</evidence>
<feature type="transmembrane region" description="Helical" evidence="8">
    <location>
        <begin position="227"/>
        <end position="244"/>
    </location>
</feature>
<feature type="transmembrane region" description="Helical" evidence="8">
    <location>
        <begin position="432"/>
        <end position="452"/>
    </location>
</feature>
<organism evidence="10 11">
    <name type="scientific">Entomortierella parvispora</name>
    <dbReference type="NCBI Taxonomy" id="205924"/>
    <lineage>
        <taxon>Eukaryota</taxon>
        <taxon>Fungi</taxon>
        <taxon>Fungi incertae sedis</taxon>
        <taxon>Mucoromycota</taxon>
        <taxon>Mortierellomycotina</taxon>
        <taxon>Mortierellomycetes</taxon>
        <taxon>Mortierellales</taxon>
        <taxon>Mortierellaceae</taxon>
        <taxon>Entomortierella</taxon>
    </lineage>
</organism>
<feature type="transmembrane region" description="Helical" evidence="8">
    <location>
        <begin position="348"/>
        <end position="371"/>
    </location>
</feature>
<feature type="transmembrane region" description="Helical" evidence="8">
    <location>
        <begin position="180"/>
        <end position="203"/>
    </location>
</feature>
<protein>
    <recommendedName>
        <fullName evidence="3">NADH-ubiquinone oxidoreductase chain 2</fullName>
    </recommendedName>
    <alternativeName>
        <fullName evidence="7">NADH dehydrogenase subunit 2</fullName>
    </alternativeName>
</protein>
<dbReference type="InterPro" id="IPR010096">
    <property type="entry name" value="NADH-Q_OxRdtase_suN/2"/>
</dbReference>
<geneLocation type="mitochondrion" evidence="10"/>
<evidence type="ECO:0000256" key="4">
    <source>
        <dbReference type="ARBA" id="ARBA00022692"/>
    </source>
</evidence>
<dbReference type="Proteomes" id="UP000827284">
    <property type="component" value="Mitochondrion MT"/>
</dbReference>
<feature type="domain" description="NADH:quinone oxidoreductase/Mrp antiporter transmembrane" evidence="9">
    <location>
        <begin position="145"/>
        <end position="447"/>
    </location>
</feature>
<evidence type="ECO:0000256" key="7">
    <source>
        <dbReference type="ARBA" id="ARBA00031028"/>
    </source>
</evidence>
<feature type="transmembrane region" description="Helical" evidence="8">
    <location>
        <begin position="64"/>
        <end position="83"/>
    </location>
</feature>
<evidence type="ECO:0000259" key="9">
    <source>
        <dbReference type="Pfam" id="PF00361"/>
    </source>
</evidence>
<evidence type="ECO:0000256" key="6">
    <source>
        <dbReference type="ARBA" id="ARBA00023136"/>
    </source>
</evidence>
<keyword evidence="5 8" id="KW-1133">Transmembrane helix</keyword>
<feature type="transmembrane region" description="Helical" evidence="8">
    <location>
        <begin position="293"/>
        <end position="311"/>
    </location>
</feature>
<dbReference type="HAMAP" id="MF_00445">
    <property type="entry name" value="NDH1_NuoN_1"/>
    <property type="match status" value="1"/>
</dbReference>
<feature type="transmembrane region" description="Helical" evidence="8">
    <location>
        <begin position="265"/>
        <end position="287"/>
    </location>
</feature>
<feature type="transmembrane region" description="Helical" evidence="8">
    <location>
        <begin position="318"/>
        <end position="336"/>
    </location>
</feature>
<keyword evidence="6 8" id="KW-0472">Membrane</keyword>
<dbReference type="PANTHER" id="PTHR22773">
    <property type="entry name" value="NADH DEHYDROGENASE"/>
    <property type="match status" value="1"/>
</dbReference>
<feature type="transmembrane region" description="Helical" evidence="8">
    <location>
        <begin position="392"/>
        <end position="412"/>
    </location>
</feature>
<feature type="transmembrane region" description="Helical" evidence="8">
    <location>
        <begin position="6"/>
        <end position="25"/>
    </location>
</feature>
<name>A0A8J9WUV2_9FUNG</name>
<dbReference type="InterPro" id="IPR001750">
    <property type="entry name" value="ND/Mrp_TM"/>
</dbReference>
<keyword evidence="10" id="KW-0496">Mitochondrion</keyword>
<keyword evidence="4 8" id="KW-0812">Transmembrane</keyword>
<comment type="similarity">
    <text evidence="2">Belongs to the complex I subunit 2 family.</text>
</comment>
<evidence type="ECO:0000313" key="11">
    <source>
        <dbReference type="Proteomes" id="UP000827284"/>
    </source>
</evidence>
<dbReference type="EMBL" id="LC659289">
    <property type="protein sequence ID" value="BDC33818.1"/>
    <property type="molecule type" value="Genomic_DNA"/>
</dbReference>
<accession>A0A8J9WUV2</accession>
<evidence type="ECO:0000256" key="8">
    <source>
        <dbReference type="SAM" id="Phobius"/>
    </source>
</evidence>
<dbReference type="GO" id="GO:0016020">
    <property type="term" value="C:membrane"/>
    <property type="evidence" value="ECO:0007669"/>
    <property type="project" value="UniProtKB-SubCell"/>
</dbReference>
<feature type="transmembrane region" description="Helical" evidence="8">
    <location>
        <begin position="479"/>
        <end position="497"/>
    </location>
</feature>
<comment type="subcellular location">
    <subcellularLocation>
        <location evidence="1">Membrane</location>
        <topology evidence="1">Multi-pass membrane protein</topology>
    </subcellularLocation>
</comment>
<evidence type="ECO:0000256" key="1">
    <source>
        <dbReference type="ARBA" id="ARBA00004141"/>
    </source>
</evidence>
<evidence type="ECO:0000313" key="10">
    <source>
        <dbReference type="EMBL" id="BDC33818.1"/>
    </source>
</evidence>
<gene>
    <name evidence="10" type="primary">nad2</name>
    <name evidence="10" type="ORF">EMPS_mp05</name>
</gene>
<sequence>MLLLGIITLVMTIPLASTYLSTILIHRIAFLVLLFSGLLTYNTLYVTPLSSGIGILGGLFQTTLLSHSLEIFILILGSIILLITPSDEKIKDLNKTTTNMFNYWDNLVSNSVKKFLPIVKNNTQLIDYPLIVLFTTLGMISLISSSDLIIMFLSIETQSFALYILATMNRNSESAVAAGLKYFLLGGLSSCFILLGSSLIYSYTGLTNFESLNILQSVIGQSFEENSYNYLAIGTLILTIGLLFKIGAAPLHSWAPDVYDGVPTIVTTWLTIMPKLSILIFFIMNNFLIDSNLLMISALLSLLLGSITGLAQYKIKRLLAYSTISHVGLILLALSYDTINGLESTLFYITQYSITSLNIFLILILLGNTLDKNSITSIYSPIQYISQLRGKFYYNPALSIAFSLSLFSMSGIPPLIGFFGKYFVINTALMNGNYFLSLVIVITSVISTVYYLQIIKTLFLPDTNNNTISISGSNNLSPILVYIVAILTLFIIFFMIYPTPILNSIHMIATTQYYC</sequence>
<evidence type="ECO:0000256" key="5">
    <source>
        <dbReference type="ARBA" id="ARBA00022989"/>
    </source>
</evidence>
<dbReference type="GO" id="GO:0042773">
    <property type="term" value="P:ATP synthesis coupled electron transport"/>
    <property type="evidence" value="ECO:0007669"/>
    <property type="project" value="InterPro"/>
</dbReference>
<proteinExistence type="inferred from homology"/>
<keyword evidence="11" id="KW-1185">Reference proteome</keyword>
<feature type="transmembrane region" description="Helical" evidence="8">
    <location>
        <begin position="32"/>
        <end position="58"/>
    </location>
</feature>
<dbReference type="NCBIfam" id="TIGR01770">
    <property type="entry name" value="NDH_I_N"/>
    <property type="match status" value="1"/>
</dbReference>
<reference evidence="10 11" key="1">
    <citation type="submission" date="2021-11" db="EMBL/GenBank/DDBJ databases">
        <title>Circularized mitochondrial genome sequence of Mortierella parvispora strain E1425, a Mucormycotic fungus associated with Burkholderiaceae-related endosymbiotic bacteria.</title>
        <authorList>
            <person name="Herlambang A."/>
            <person name="Guo Y."/>
            <person name="Takashima Y."/>
            <person name="Narisawa K."/>
            <person name="Ohta H."/>
            <person name="Nishizawa T."/>
        </authorList>
    </citation>
    <scope>NUCLEOTIDE SEQUENCE [LARGE SCALE GENOMIC DNA]</scope>
    <source>
        <strain evidence="10 11">E1425</strain>
    </source>
</reference>
<feature type="transmembrane region" description="Helical" evidence="8">
    <location>
        <begin position="125"/>
        <end position="143"/>
    </location>
</feature>
<dbReference type="AlphaFoldDB" id="A0A8J9WUV2"/>
<dbReference type="Pfam" id="PF00361">
    <property type="entry name" value="Proton_antipo_M"/>
    <property type="match status" value="1"/>
</dbReference>
<dbReference type="GO" id="GO:0008137">
    <property type="term" value="F:NADH dehydrogenase (ubiquinone) activity"/>
    <property type="evidence" value="ECO:0007669"/>
    <property type="project" value="InterPro"/>
</dbReference>